<organism evidence="2 3">
    <name type="scientific">Candidatus Iainarchaeum sp</name>
    <dbReference type="NCBI Taxonomy" id="3101447"/>
    <lineage>
        <taxon>Archaea</taxon>
        <taxon>Candidatus Iainarchaeota</taxon>
        <taxon>Candidatus Iainarchaeia</taxon>
        <taxon>Candidatus Iainarchaeales</taxon>
        <taxon>Candidatus Iainarchaeaceae</taxon>
        <taxon>Candidatus Iainarchaeum</taxon>
    </lineage>
</organism>
<evidence type="ECO:0000256" key="1">
    <source>
        <dbReference type="ARBA" id="ARBA00006018"/>
    </source>
</evidence>
<dbReference type="PRINTS" id="PR00445">
    <property type="entry name" value="HUPFHYPC"/>
</dbReference>
<dbReference type="PANTHER" id="PTHR35177:SF2">
    <property type="entry name" value="HYDROGENASE MATURATION FACTOR HYBG"/>
    <property type="match status" value="1"/>
</dbReference>
<evidence type="ECO:0000313" key="2">
    <source>
        <dbReference type="EMBL" id="HIH16309.1"/>
    </source>
</evidence>
<name>A0A7J4JI77_9ARCH</name>
<dbReference type="EMBL" id="DUGH01000069">
    <property type="protein sequence ID" value="HIH16309.1"/>
    <property type="molecule type" value="Genomic_DNA"/>
</dbReference>
<dbReference type="Pfam" id="PF01455">
    <property type="entry name" value="HupF_HypC"/>
    <property type="match status" value="1"/>
</dbReference>
<evidence type="ECO:0000313" key="3">
    <source>
        <dbReference type="Proteomes" id="UP000564964"/>
    </source>
</evidence>
<dbReference type="GO" id="GO:0005506">
    <property type="term" value="F:iron ion binding"/>
    <property type="evidence" value="ECO:0007669"/>
    <property type="project" value="TreeGrafter"/>
</dbReference>
<dbReference type="Proteomes" id="UP000564964">
    <property type="component" value="Unassembled WGS sequence"/>
</dbReference>
<dbReference type="AlphaFoldDB" id="A0A7J4JI77"/>
<dbReference type="Gene3D" id="2.30.30.140">
    <property type="match status" value="1"/>
</dbReference>
<dbReference type="PANTHER" id="PTHR35177">
    <property type="entry name" value="HYDROGENASE MATURATION FACTOR HYBG"/>
    <property type="match status" value="1"/>
</dbReference>
<protein>
    <submittedName>
        <fullName evidence="2">HypC/HybG/HupF family hydrogenase formation chaperone</fullName>
    </submittedName>
</protein>
<dbReference type="NCBIfam" id="TIGR00074">
    <property type="entry name" value="hypC_hupF"/>
    <property type="match status" value="1"/>
</dbReference>
<dbReference type="GO" id="GO:1902670">
    <property type="term" value="F:carbon dioxide binding"/>
    <property type="evidence" value="ECO:0007669"/>
    <property type="project" value="TreeGrafter"/>
</dbReference>
<sequence length="68" mass="7189">MCLAAPARVVAVSRERAVLEQAGKRLEAGIAVEGLGKGDWVLVQQGLVVEVISEAEAREALKAFSEGR</sequence>
<accession>A0A7J4JI77</accession>
<proteinExistence type="inferred from homology"/>
<dbReference type="InterPro" id="IPR001109">
    <property type="entry name" value="Hydrogenase_HupF/HypC"/>
</dbReference>
<gene>
    <name evidence="2" type="ORF">HA252_02810</name>
</gene>
<reference evidence="3" key="1">
    <citation type="journal article" date="2020" name="bioRxiv">
        <title>A rank-normalized archaeal taxonomy based on genome phylogeny resolves widespread incomplete and uneven classifications.</title>
        <authorList>
            <person name="Rinke C."/>
            <person name="Chuvochina M."/>
            <person name="Mussig A.J."/>
            <person name="Chaumeil P.-A."/>
            <person name="Waite D.W."/>
            <person name="Whitman W.B."/>
            <person name="Parks D.H."/>
            <person name="Hugenholtz P."/>
        </authorList>
    </citation>
    <scope>NUCLEOTIDE SEQUENCE [LARGE SCALE GENOMIC DNA]</scope>
</reference>
<comment type="caution">
    <text evidence="2">The sequence shown here is derived from an EMBL/GenBank/DDBJ whole genome shotgun (WGS) entry which is preliminary data.</text>
</comment>
<comment type="similarity">
    <text evidence="1">Belongs to the HupF/HypC family.</text>
</comment>
<dbReference type="GO" id="GO:0051604">
    <property type="term" value="P:protein maturation"/>
    <property type="evidence" value="ECO:0007669"/>
    <property type="project" value="TreeGrafter"/>
</dbReference>
<dbReference type="SUPFAM" id="SSF159127">
    <property type="entry name" value="HupF/HypC-like"/>
    <property type="match status" value="1"/>
</dbReference>